<gene>
    <name evidence="1" type="ORF">DPMN_181428</name>
    <name evidence="2" type="ORF">DPMN_181429</name>
</gene>
<proteinExistence type="predicted"/>
<protein>
    <submittedName>
        <fullName evidence="2">Uncharacterized protein</fullName>
    </submittedName>
</protein>
<keyword evidence="3" id="KW-1185">Reference proteome</keyword>
<dbReference type="EMBL" id="JAIWYP010000010">
    <property type="protein sequence ID" value="KAH3747007.1"/>
    <property type="molecule type" value="Genomic_DNA"/>
</dbReference>
<reference evidence="2" key="2">
    <citation type="submission" date="2020-11" db="EMBL/GenBank/DDBJ databases">
        <authorList>
            <person name="McCartney M.A."/>
            <person name="Auch B."/>
            <person name="Kono T."/>
            <person name="Mallez S."/>
            <person name="Becker A."/>
            <person name="Gohl D.M."/>
            <person name="Silverstein K.A.T."/>
            <person name="Koren S."/>
            <person name="Bechman K.B."/>
            <person name="Herman A."/>
            <person name="Abrahante J.E."/>
            <person name="Garbe J."/>
        </authorList>
    </citation>
    <scope>NUCLEOTIDE SEQUENCE</scope>
    <source>
        <strain evidence="2">Duluth1</strain>
        <tissue evidence="2">Whole animal</tissue>
    </source>
</reference>
<evidence type="ECO:0000313" key="3">
    <source>
        <dbReference type="Proteomes" id="UP000828390"/>
    </source>
</evidence>
<accession>A0A9D4I4E5</accession>
<dbReference type="AlphaFoldDB" id="A0A9D4I4E5"/>
<dbReference type="Proteomes" id="UP000828390">
    <property type="component" value="Unassembled WGS sequence"/>
</dbReference>
<evidence type="ECO:0000313" key="1">
    <source>
        <dbReference type="EMBL" id="KAH3747007.1"/>
    </source>
</evidence>
<dbReference type="EMBL" id="JAIWYP010000010">
    <property type="protein sequence ID" value="KAH3747008.1"/>
    <property type="molecule type" value="Genomic_DNA"/>
</dbReference>
<comment type="caution">
    <text evidence="2">The sequence shown here is derived from an EMBL/GenBank/DDBJ whole genome shotgun (WGS) entry which is preliminary data.</text>
</comment>
<reference evidence="2" key="1">
    <citation type="journal article" date="2019" name="bioRxiv">
        <title>The Genome of the Zebra Mussel, Dreissena polymorpha: A Resource for Invasive Species Research.</title>
        <authorList>
            <person name="McCartney M.A."/>
            <person name="Auch B."/>
            <person name="Kono T."/>
            <person name="Mallez S."/>
            <person name="Zhang Y."/>
            <person name="Obille A."/>
            <person name="Becker A."/>
            <person name="Abrahante J.E."/>
            <person name="Garbe J."/>
            <person name="Badalamenti J.P."/>
            <person name="Herman A."/>
            <person name="Mangelson H."/>
            <person name="Liachko I."/>
            <person name="Sullivan S."/>
            <person name="Sone E.D."/>
            <person name="Koren S."/>
            <person name="Silverstein K.A.T."/>
            <person name="Beckman K.B."/>
            <person name="Gohl D.M."/>
        </authorList>
    </citation>
    <scope>NUCLEOTIDE SEQUENCE</scope>
    <source>
        <strain evidence="2">Duluth1</strain>
        <tissue evidence="2">Whole animal</tissue>
    </source>
</reference>
<name>A0A9D4I4E5_DREPO</name>
<organism evidence="2 3">
    <name type="scientific">Dreissena polymorpha</name>
    <name type="common">Zebra mussel</name>
    <name type="synonym">Mytilus polymorpha</name>
    <dbReference type="NCBI Taxonomy" id="45954"/>
    <lineage>
        <taxon>Eukaryota</taxon>
        <taxon>Metazoa</taxon>
        <taxon>Spiralia</taxon>
        <taxon>Lophotrochozoa</taxon>
        <taxon>Mollusca</taxon>
        <taxon>Bivalvia</taxon>
        <taxon>Autobranchia</taxon>
        <taxon>Heteroconchia</taxon>
        <taxon>Euheterodonta</taxon>
        <taxon>Imparidentia</taxon>
        <taxon>Neoheterodontei</taxon>
        <taxon>Myida</taxon>
        <taxon>Dreissenoidea</taxon>
        <taxon>Dreissenidae</taxon>
        <taxon>Dreissena</taxon>
    </lineage>
</organism>
<evidence type="ECO:0000313" key="2">
    <source>
        <dbReference type="EMBL" id="KAH3747008.1"/>
    </source>
</evidence>
<sequence>MAGEVLQLYKQSLLTKVFPSLIECRRNSLKSLLVFPSQNLTLRVATESTRQQKECNEK</sequence>